<dbReference type="Pfam" id="PF02036">
    <property type="entry name" value="SCP2"/>
    <property type="match status" value="1"/>
</dbReference>
<proteinExistence type="predicted"/>
<reference evidence="2 3" key="1">
    <citation type="journal article" date="2014" name="Appl. Environ. Microbiol.">
        <title>Comparative Genome Analysis of 'Candidatus Methanoplasma termitum' Indicates a New Mode of Energy Metabolism in the Seventh Order of Methanogens.</title>
        <authorList>
            <person name="Lang K."/>
            <person name="Schuldes J."/>
            <person name="Klingl A."/>
            <person name="Poehlein A."/>
            <person name="Daniel R."/>
            <person name="Brune A."/>
        </authorList>
    </citation>
    <scope>NUCLEOTIDE SEQUENCE [LARGE SCALE GENOMIC DNA]</scope>
    <source>
        <strain evidence="3">Mpt1</strain>
    </source>
</reference>
<sequence length="108" mass="12588">MEPSIQTLIDKFHSRMDKDEQAREEVRPLKKTINIDLGTEYYSMKLENARISDFKPQMLDEADVTMITTPESLQGLIDGTLRPMKAYITKKISIKGKIQDLMFLKKFF</sequence>
<dbReference type="KEGG" id="mear:Mpt1_c09770"/>
<keyword evidence="3" id="KW-1185">Reference proteome</keyword>
<feature type="domain" description="SCP2" evidence="1">
    <location>
        <begin position="13"/>
        <end position="107"/>
    </location>
</feature>
<protein>
    <submittedName>
        <fullName evidence="2">SCP-2 sterol transfer family protein</fullName>
    </submittedName>
</protein>
<dbReference type="STRING" id="1577791.Mpt1_c09770"/>
<organism evidence="2 3">
    <name type="scientific">Candidatus Methanoplasma termitum</name>
    <dbReference type="NCBI Taxonomy" id="1577791"/>
    <lineage>
        <taxon>Archaea</taxon>
        <taxon>Methanobacteriati</taxon>
        <taxon>Thermoplasmatota</taxon>
        <taxon>Thermoplasmata</taxon>
        <taxon>Methanomassiliicoccales</taxon>
        <taxon>Methanomassiliicoccaceae</taxon>
        <taxon>Candidatus Methanoplasma</taxon>
    </lineage>
</organism>
<dbReference type="HOGENOM" id="CLU_173013_0_0_2"/>
<accession>A0A0A7LEU7</accession>
<name>A0A0A7LEU7_9ARCH</name>
<dbReference type="SUPFAM" id="SSF55718">
    <property type="entry name" value="SCP-like"/>
    <property type="match status" value="1"/>
</dbReference>
<dbReference type="Gene3D" id="3.30.1050.10">
    <property type="entry name" value="SCP2 sterol-binding domain"/>
    <property type="match status" value="1"/>
</dbReference>
<dbReference type="Proteomes" id="UP000030787">
    <property type="component" value="Chromosome"/>
</dbReference>
<evidence type="ECO:0000313" key="3">
    <source>
        <dbReference type="Proteomes" id="UP000030787"/>
    </source>
</evidence>
<dbReference type="InterPro" id="IPR003033">
    <property type="entry name" value="SCP2_sterol-bd_dom"/>
</dbReference>
<dbReference type="InterPro" id="IPR036527">
    <property type="entry name" value="SCP2_sterol-bd_dom_sf"/>
</dbReference>
<dbReference type="AlphaFoldDB" id="A0A0A7LEU7"/>
<evidence type="ECO:0000259" key="1">
    <source>
        <dbReference type="Pfam" id="PF02036"/>
    </source>
</evidence>
<evidence type="ECO:0000313" key="2">
    <source>
        <dbReference type="EMBL" id="AIZ56852.1"/>
    </source>
</evidence>
<gene>
    <name evidence="2" type="ORF">Mpt1_c09770</name>
</gene>
<dbReference type="EMBL" id="CP010070">
    <property type="protein sequence ID" value="AIZ56852.1"/>
    <property type="molecule type" value="Genomic_DNA"/>
</dbReference>